<dbReference type="InterPro" id="IPR011006">
    <property type="entry name" value="CheY-like_superfamily"/>
</dbReference>
<dbReference type="Pfam" id="PF00990">
    <property type="entry name" value="GGDEF"/>
    <property type="match status" value="1"/>
</dbReference>
<dbReference type="InterPro" id="IPR000160">
    <property type="entry name" value="GGDEF_dom"/>
</dbReference>
<dbReference type="SUPFAM" id="SSF55073">
    <property type="entry name" value="Nucleotide cyclase"/>
    <property type="match status" value="1"/>
</dbReference>
<evidence type="ECO:0000259" key="4">
    <source>
        <dbReference type="PROSITE" id="PS50110"/>
    </source>
</evidence>
<evidence type="ECO:0000313" key="6">
    <source>
        <dbReference type="EMBL" id="TRW89953.1"/>
    </source>
</evidence>
<evidence type="ECO:0000256" key="2">
    <source>
        <dbReference type="ARBA" id="ARBA00034247"/>
    </source>
</evidence>
<dbReference type="Pfam" id="PF00072">
    <property type="entry name" value="Response_reg"/>
    <property type="match status" value="1"/>
</dbReference>
<feature type="modified residue" description="4-aspartylphosphate" evidence="3">
    <location>
        <position position="56"/>
    </location>
</feature>
<dbReference type="EMBL" id="RYFG02000120">
    <property type="protein sequence ID" value="TRW89953.1"/>
    <property type="molecule type" value="Genomic_DNA"/>
</dbReference>
<keyword evidence="3" id="KW-0597">Phosphoprotein</keyword>
<feature type="domain" description="GGDEF" evidence="5">
    <location>
        <begin position="166"/>
        <end position="304"/>
    </location>
</feature>
<evidence type="ECO:0000256" key="1">
    <source>
        <dbReference type="ARBA" id="ARBA00012528"/>
    </source>
</evidence>
<evidence type="ECO:0000256" key="3">
    <source>
        <dbReference type="PROSITE-ProRule" id="PRU00169"/>
    </source>
</evidence>
<dbReference type="InterPro" id="IPR050469">
    <property type="entry name" value="Diguanylate_Cyclase"/>
</dbReference>
<dbReference type="SMART" id="SM00448">
    <property type="entry name" value="REC"/>
    <property type="match status" value="1"/>
</dbReference>
<dbReference type="InterPro" id="IPR029787">
    <property type="entry name" value="Nucleotide_cyclase"/>
</dbReference>
<evidence type="ECO:0000259" key="5">
    <source>
        <dbReference type="PROSITE" id="PS50887"/>
    </source>
</evidence>
<gene>
    <name evidence="6" type="ORF">EKO24_020235</name>
</gene>
<dbReference type="CDD" id="cd01949">
    <property type="entry name" value="GGDEF"/>
    <property type="match status" value="1"/>
</dbReference>
<dbReference type="PANTHER" id="PTHR45138">
    <property type="entry name" value="REGULATORY COMPONENTS OF SENSORY TRANSDUCTION SYSTEM"/>
    <property type="match status" value="1"/>
</dbReference>
<dbReference type="PANTHER" id="PTHR45138:SF9">
    <property type="entry name" value="DIGUANYLATE CYCLASE DGCM-RELATED"/>
    <property type="match status" value="1"/>
</dbReference>
<accession>A0ABY3C514</accession>
<comment type="catalytic activity">
    <reaction evidence="2">
        <text>2 GTP = 3',3'-c-di-GMP + 2 diphosphate</text>
        <dbReference type="Rhea" id="RHEA:24898"/>
        <dbReference type="ChEBI" id="CHEBI:33019"/>
        <dbReference type="ChEBI" id="CHEBI:37565"/>
        <dbReference type="ChEBI" id="CHEBI:58805"/>
        <dbReference type="EC" id="2.7.7.65"/>
    </reaction>
</comment>
<dbReference type="Gene3D" id="3.40.50.2300">
    <property type="match status" value="1"/>
</dbReference>
<organism evidence="6 7">
    <name type="scientific">Candidatus Methylobacter oryzae</name>
    <dbReference type="NCBI Taxonomy" id="2497749"/>
    <lineage>
        <taxon>Bacteria</taxon>
        <taxon>Pseudomonadati</taxon>
        <taxon>Pseudomonadota</taxon>
        <taxon>Gammaproteobacteria</taxon>
        <taxon>Methylococcales</taxon>
        <taxon>Methylococcaceae</taxon>
        <taxon>Methylobacter</taxon>
    </lineage>
</organism>
<dbReference type="SUPFAM" id="SSF52172">
    <property type="entry name" value="CheY-like"/>
    <property type="match status" value="1"/>
</dbReference>
<evidence type="ECO:0000313" key="7">
    <source>
        <dbReference type="Proteomes" id="UP000733744"/>
    </source>
</evidence>
<dbReference type="PROSITE" id="PS50110">
    <property type="entry name" value="RESPONSE_REGULATORY"/>
    <property type="match status" value="1"/>
</dbReference>
<dbReference type="Gene3D" id="3.30.70.270">
    <property type="match status" value="1"/>
</dbReference>
<dbReference type="InterPro" id="IPR001789">
    <property type="entry name" value="Sig_transdc_resp-reg_receiver"/>
</dbReference>
<dbReference type="NCBIfam" id="TIGR00254">
    <property type="entry name" value="GGDEF"/>
    <property type="match status" value="1"/>
</dbReference>
<name>A0ABY3C514_9GAMM</name>
<dbReference type="Proteomes" id="UP000733744">
    <property type="component" value="Unassembled WGS sequence"/>
</dbReference>
<proteinExistence type="predicted"/>
<dbReference type="InterPro" id="IPR043128">
    <property type="entry name" value="Rev_trsase/Diguanyl_cyclase"/>
</dbReference>
<dbReference type="EC" id="2.7.7.65" evidence="1"/>
<protein>
    <recommendedName>
        <fullName evidence="1">diguanylate cyclase</fullName>
        <ecNumber evidence="1">2.7.7.65</ecNumber>
    </recommendedName>
</protein>
<dbReference type="PROSITE" id="PS50887">
    <property type="entry name" value="GGDEF"/>
    <property type="match status" value="1"/>
</dbReference>
<dbReference type="CDD" id="cd19920">
    <property type="entry name" value="REC_PA4781-like"/>
    <property type="match status" value="1"/>
</dbReference>
<reference evidence="6 7" key="1">
    <citation type="journal article" date="2019" name="Antonie Van Leeuwenhoek">
        <title>Description of 'Ca. Methylobacter oryzae' KRF1, a novel species from the environmentally important Methylobacter clade 2.</title>
        <authorList>
            <person name="Khatri K."/>
            <person name="Mohite J.A."/>
            <person name="Pandit P.S."/>
            <person name="Bahulikar R."/>
            <person name="Rahalkar M.C."/>
        </authorList>
    </citation>
    <scope>NUCLEOTIDE SEQUENCE [LARGE SCALE GENOMIC DNA]</scope>
    <source>
        <strain evidence="6 7">KRF1</strain>
    </source>
</reference>
<sequence length="307" mass="34203">MINRPHPTILIVDDVPENIQILAESLNTLYKIKVANNGAEALEVAHREQPDLILLDVMMPQMDGYEVCRLLKESSLTRKIAVIFVTAQNAANDEELGLKLGAVDYITKPINLPVAKARIHNHIQSKQQADLLELLSLFDPLTDICNRRRFDESLISEWKRSVRDKTSLSLIMIDIDHFKQYNNHYGHSAGDICLRKVAGELSRNLVRPGDLIARYDDGEFVVILPDTAEKGALHVAERLRECVEKMGLPHACSETIPVVTVSLGVATGNKVPDYFLPQTLKDAAGNALRMAKKAGRNRVFPQTLQAG</sequence>
<comment type="caution">
    <text evidence="6">The sequence shown here is derived from an EMBL/GenBank/DDBJ whole genome shotgun (WGS) entry which is preliminary data.</text>
</comment>
<dbReference type="RefSeq" id="WP_127026990.1">
    <property type="nucleotide sequence ID" value="NZ_RYFG02000120.1"/>
</dbReference>
<feature type="domain" description="Response regulatory" evidence="4">
    <location>
        <begin position="8"/>
        <end position="123"/>
    </location>
</feature>
<keyword evidence="7" id="KW-1185">Reference proteome</keyword>
<dbReference type="SMART" id="SM00267">
    <property type="entry name" value="GGDEF"/>
    <property type="match status" value="1"/>
</dbReference>